<accession>A0ABW9FFG8</accession>
<dbReference type="EMBL" id="JBDLNV010000003">
    <property type="protein sequence ID" value="MFM1723917.1"/>
    <property type="molecule type" value="Genomic_DNA"/>
</dbReference>
<proteinExistence type="predicted"/>
<gene>
    <name evidence="1" type="ORF">ABEU20_002490</name>
</gene>
<sequence length="1134" mass="124235">MAQSTYLNDLAGDENFRIARDLDKVDLFFEVNLDEDAIRRAQELFGRVATAELRTGTYEALIKKYPALTLVTLIGHAGLAYEQGRFWDSYWEELALEADDEFEHVLRHSLNDLLRKFRLREFPEIAASNYIRLMAMHAGIPVYCLGDLVEVIEEHVQHGRDTTGAAVLEWLTEPGMIYRLNRLDVPVRNFLQLAGEIAVDILDRIIEFLLFTVEHSDVWNDLALDTSTTGLPTLLLEGLIERLRERPFGQAAVAVPKVARRRKPAVSYSVEDDQVMVGVPYPTESPESPWKVSIAGTTREIYAERGWGVDDGAEHPHTPIAVTAPAREVLMVHDASGENFRIPVVDSADPLLLFTENGRLIQRHTALPRGLVLAVYPKDGTVADAVSGESIEFEEEARTPSGWKGWHAQFLDLAGHNSILFRRAGRPDGAIRGVRSVGSPRFEPGEPVPGLRTPNGLPVYAERPDSVLPPHIGSEPETWRVRVRRAGDRSWLADTEWDSDTEEAYLDPFAGVPAGLLGSYEIWVSGAMGSDQRHSMFLAEGIEVDHGVEFRRPTTSGLEESVTGITCSAPLSVDRECVAFASDERDSHVRVSAGGHGYKLVVTPPHFEARVDVLGAPAQWRTSVQVLAPADLEAHAVVAARIPGDVKVSLALVDDTGTTVQDEYPDTPADNVFQLSTRTFVDTARRIGACRLVALVDDHTGTHSITIAHIRPSRLCEDAHLDGGDLVFTGLADEDDLAAWVWAATAPWRPVKRLDIRGDRASLPDTLRDAGELIVQVFVDDPWVTITRPSAPDKAALRVAQAGWVRDENPALDDLARFLSGHGGAPLVAEAAPGAWSALSLMDPGAMDSDTERVRGGLIRILGRNPRAALEALGSSTIPLDEKMALLIRTQIVNLPYSASETLNDLHPDPWVGCMVEISDLPSLNARRARVASERAETLAYLENQGGGALMGLLRDGRLQDPLSGMFDRGVLALDAMEPEQTEALFEAVHLVPGALLDVDTRTSAVADAFHRRSAWSQDAACAELSGHVGRTLRQVKAVAPALYDFIQARNEALHGVDVVEHPWMLLSMQSLTLAAVARLDARGEFEYSPMTADMRTAWARMAEYFPAMVATDLLIADAVASYLAHDDLIGEPA</sequence>
<evidence type="ECO:0000313" key="1">
    <source>
        <dbReference type="EMBL" id="MFM1723917.1"/>
    </source>
</evidence>
<comment type="caution">
    <text evidence="1">The sequence shown here is derived from an EMBL/GenBank/DDBJ whole genome shotgun (WGS) entry which is preliminary data.</text>
</comment>
<dbReference type="RefSeq" id="WP_420164459.1">
    <property type="nucleotide sequence ID" value="NZ_JBDLNV010000003.1"/>
</dbReference>
<reference evidence="1 2" key="1">
    <citation type="submission" date="2023-11" db="EMBL/GenBank/DDBJ databases">
        <authorList>
            <person name="Val-Calvo J."/>
            <person name="Scortti M."/>
            <person name="Vazquez-Boland J."/>
        </authorList>
    </citation>
    <scope>NUCLEOTIDE SEQUENCE [LARGE SCALE GENOMIC DNA]</scope>
    <source>
        <strain evidence="1 2">PAM 2766</strain>
    </source>
</reference>
<protein>
    <submittedName>
        <fullName evidence="1">Uncharacterized protein</fullName>
    </submittedName>
</protein>
<evidence type="ECO:0000313" key="2">
    <source>
        <dbReference type="Proteomes" id="UP001629745"/>
    </source>
</evidence>
<name>A0ABW9FFG8_9NOCA</name>
<organism evidence="1 2">
    <name type="scientific">Rhodococcus parequi</name>
    <dbReference type="NCBI Taxonomy" id="3137122"/>
    <lineage>
        <taxon>Bacteria</taxon>
        <taxon>Bacillati</taxon>
        <taxon>Actinomycetota</taxon>
        <taxon>Actinomycetes</taxon>
        <taxon>Mycobacteriales</taxon>
        <taxon>Nocardiaceae</taxon>
        <taxon>Rhodococcus</taxon>
    </lineage>
</organism>
<keyword evidence="2" id="KW-1185">Reference proteome</keyword>
<dbReference type="Proteomes" id="UP001629745">
    <property type="component" value="Unassembled WGS sequence"/>
</dbReference>